<dbReference type="PANTHER" id="PTHR11668:SF492">
    <property type="entry name" value="SERINE_THREONINE-PROTEIN PHOSPHATASE PP1-DELTA-RELATED"/>
    <property type="match status" value="1"/>
</dbReference>
<dbReference type="GO" id="GO:0018991">
    <property type="term" value="P:egg-laying behavior"/>
    <property type="evidence" value="ECO:0007669"/>
    <property type="project" value="UniProtKB-ARBA"/>
</dbReference>
<keyword evidence="7" id="KW-0904">Protein phosphatase</keyword>
<dbReference type="SMART" id="SM00156">
    <property type="entry name" value="PP2Ac"/>
    <property type="match status" value="1"/>
</dbReference>
<dbReference type="InterPro" id="IPR050341">
    <property type="entry name" value="PP1_catalytic_subunit"/>
</dbReference>
<evidence type="ECO:0000256" key="4">
    <source>
        <dbReference type="ARBA" id="ARBA00022723"/>
    </source>
</evidence>
<dbReference type="GO" id="GO:0046872">
    <property type="term" value="F:metal ion binding"/>
    <property type="evidence" value="ECO:0007669"/>
    <property type="project" value="UniProtKB-KW"/>
</dbReference>
<dbReference type="EC" id="3.1.3.16" evidence="13"/>
<dbReference type="GO" id="GO:0031272">
    <property type="term" value="P:regulation of pseudopodium assembly"/>
    <property type="evidence" value="ECO:0007669"/>
    <property type="project" value="UniProtKB-ARBA"/>
</dbReference>
<keyword evidence="6" id="KW-0744">Spermatogenesis</keyword>
<dbReference type="InterPro" id="IPR004843">
    <property type="entry name" value="Calcineurin-like_PHP"/>
</dbReference>
<evidence type="ECO:0000256" key="7">
    <source>
        <dbReference type="ARBA" id="ARBA00022912"/>
    </source>
</evidence>
<evidence type="ECO:0000256" key="1">
    <source>
        <dbReference type="ARBA" id="ARBA00004286"/>
    </source>
</evidence>
<organism evidence="15 17">
    <name type="scientific">Mesorhabditis spiculigera</name>
    <dbReference type="NCBI Taxonomy" id="96644"/>
    <lineage>
        <taxon>Eukaryota</taxon>
        <taxon>Metazoa</taxon>
        <taxon>Ecdysozoa</taxon>
        <taxon>Nematoda</taxon>
        <taxon>Chromadorea</taxon>
        <taxon>Rhabditida</taxon>
        <taxon>Rhabditina</taxon>
        <taxon>Rhabditomorpha</taxon>
        <taxon>Rhabditoidea</taxon>
        <taxon>Rhabditidae</taxon>
        <taxon>Mesorhabditinae</taxon>
        <taxon>Mesorhabditis</taxon>
    </lineage>
</organism>
<keyword evidence="17" id="KW-1185">Reference proteome</keyword>
<evidence type="ECO:0000313" key="15">
    <source>
        <dbReference type="EMBL" id="CAJ0567452.1"/>
    </source>
</evidence>
<dbReference type="InterPro" id="IPR029052">
    <property type="entry name" value="Metallo-depent_PP-like"/>
</dbReference>
<evidence type="ECO:0000256" key="11">
    <source>
        <dbReference type="ARBA" id="ARBA00048336"/>
    </source>
</evidence>
<feature type="domain" description="Serine/threonine specific protein phosphatases" evidence="14">
    <location>
        <begin position="119"/>
        <end position="124"/>
    </location>
</feature>
<evidence type="ECO:0000256" key="2">
    <source>
        <dbReference type="ARBA" id="ARBA00008294"/>
    </source>
</evidence>
<dbReference type="GO" id="GO:0007060">
    <property type="term" value="P:male meiosis chromosome segregation"/>
    <property type="evidence" value="ECO:0007669"/>
    <property type="project" value="UniProtKB-ARBA"/>
</dbReference>
<keyword evidence="4" id="KW-0479">Metal-binding</keyword>
<dbReference type="SUPFAM" id="SSF56300">
    <property type="entry name" value="Metallo-dependent phosphatases"/>
    <property type="match status" value="1"/>
</dbReference>
<comment type="similarity">
    <text evidence="2 13">Belongs to the PPP phosphatase family.</text>
</comment>
<dbReference type="Proteomes" id="UP001177023">
    <property type="component" value="Unassembled WGS sequence"/>
</dbReference>
<dbReference type="GO" id="GO:0000785">
    <property type="term" value="C:chromatin"/>
    <property type="evidence" value="ECO:0007669"/>
    <property type="project" value="UniProtKB-ARBA"/>
</dbReference>
<dbReference type="Pfam" id="PF16891">
    <property type="entry name" value="STPPase_N"/>
    <property type="match status" value="1"/>
</dbReference>
<keyword evidence="6" id="KW-0221">Differentiation</keyword>
<dbReference type="Gene3D" id="3.60.21.10">
    <property type="match status" value="1"/>
</dbReference>
<gene>
    <name evidence="16" type="ORF">MSPICULIGERA_LOCUS23541</name>
    <name evidence="15" type="ORF">MSPICULIGERA_LOCUS6005</name>
</gene>
<feature type="non-terminal residue" evidence="15">
    <location>
        <position position="1"/>
    </location>
</feature>
<evidence type="ECO:0000256" key="9">
    <source>
        <dbReference type="ARBA" id="ARBA00037818"/>
    </source>
</evidence>
<evidence type="ECO:0000256" key="10">
    <source>
        <dbReference type="ARBA" id="ARBA00047761"/>
    </source>
</evidence>
<dbReference type="EMBL" id="CATQJA010001493">
    <property type="protein sequence ID" value="CAJ0567452.1"/>
    <property type="molecule type" value="Genomic_DNA"/>
</dbReference>
<dbReference type="GO" id="GO:0007283">
    <property type="term" value="P:spermatogenesis"/>
    <property type="evidence" value="ECO:0007669"/>
    <property type="project" value="UniProtKB-KW"/>
</dbReference>
<dbReference type="InterPro" id="IPR031675">
    <property type="entry name" value="STPPase_N"/>
</dbReference>
<keyword evidence="8" id="KW-0464">Manganese</keyword>
<comment type="catalytic activity">
    <reaction evidence="11 13">
        <text>O-phospho-L-threonyl-[protein] + H2O = L-threonyl-[protein] + phosphate</text>
        <dbReference type="Rhea" id="RHEA:47004"/>
        <dbReference type="Rhea" id="RHEA-COMP:11060"/>
        <dbReference type="Rhea" id="RHEA-COMP:11605"/>
        <dbReference type="ChEBI" id="CHEBI:15377"/>
        <dbReference type="ChEBI" id="CHEBI:30013"/>
        <dbReference type="ChEBI" id="CHEBI:43474"/>
        <dbReference type="ChEBI" id="CHEBI:61977"/>
        <dbReference type="EC" id="3.1.3.16"/>
    </reaction>
</comment>
<comment type="subcellular location">
    <subcellularLocation>
        <location evidence="9">Cell projection</location>
        <location evidence="9">Pseudopodium</location>
    </subcellularLocation>
    <subcellularLocation>
        <location evidence="1">Chromosome</location>
    </subcellularLocation>
</comment>
<dbReference type="GO" id="GO:0005737">
    <property type="term" value="C:cytoplasm"/>
    <property type="evidence" value="ECO:0007669"/>
    <property type="project" value="TreeGrafter"/>
</dbReference>
<evidence type="ECO:0000313" key="16">
    <source>
        <dbReference type="EMBL" id="CAJ0585523.1"/>
    </source>
</evidence>
<dbReference type="PANTHER" id="PTHR11668">
    <property type="entry name" value="SERINE/THREONINE PROTEIN PHOSPHATASE"/>
    <property type="match status" value="1"/>
</dbReference>
<name>A0AA36CFF2_9BILA</name>
<evidence type="ECO:0000256" key="6">
    <source>
        <dbReference type="ARBA" id="ARBA00022871"/>
    </source>
</evidence>
<reference evidence="15" key="1">
    <citation type="submission" date="2023-06" db="EMBL/GenBank/DDBJ databases">
        <authorList>
            <person name="Delattre M."/>
        </authorList>
    </citation>
    <scope>NUCLEOTIDE SEQUENCE</scope>
    <source>
        <strain evidence="15">AF72</strain>
    </source>
</reference>
<protein>
    <recommendedName>
        <fullName evidence="13">Serine/threonine-protein phosphatase</fullName>
        <ecNumber evidence="13">3.1.3.16</ecNumber>
    </recommendedName>
</protein>
<comment type="caution">
    <text evidence="15">The sequence shown here is derived from an EMBL/GenBank/DDBJ whole genome shotgun (WGS) entry which is preliminary data.</text>
</comment>
<evidence type="ECO:0000256" key="8">
    <source>
        <dbReference type="ARBA" id="ARBA00023211"/>
    </source>
</evidence>
<evidence type="ECO:0000256" key="5">
    <source>
        <dbReference type="ARBA" id="ARBA00022801"/>
    </source>
</evidence>
<dbReference type="Pfam" id="PF00149">
    <property type="entry name" value="Metallophos"/>
    <property type="match status" value="1"/>
</dbReference>
<dbReference type="AlphaFoldDB" id="A0AA36CFF2"/>
<evidence type="ECO:0000256" key="13">
    <source>
        <dbReference type="RuleBase" id="RU004273"/>
    </source>
</evidence>
<accession>A0AA36CFF2</accession>
<keyword evidence="3" id="KW-0158">Chromosome</keyword>
<dbReference type="InterPro" id="IPR006186">
    <property type="entry name" value="Ser/Thr-sp_prot-phosphatase"/>
</dbReference>
<evidence type="ECO:0000259" key="14">
    <source>
        <dbReference type="PROSITE" id="PS00125"/>
    </source>
</evidence>
<evidence type="ECO:0000313" key="17">
    <source>
        <dbReference type="Proteomes" id="UP001177023"/>
    </source>
</evidence>
<dbReference type="GO" id="GO:0031143">
    <property type="term" value="C:pseudopodium"/>
    <property type="evidence" value="ECO:0007669"/>
    <property type="project" value="UniProtKB-SubCell"/>
</dbReference>
<sequence>MSAELDVDSMLCRILGSGQTGYGITRTIKEGEIVQLCAKAKEVFMSQGSMLEAMPPIKICGDVHGQFSDVLRIFDRTGFPPSVNYMFLGDYVDRGEQSLETICLFFCYKIKYPENFLLIRGNHECAAINRVYGFYDECNRRYQSLRLWQYFQDVFNAMPLCGLVGGRILCMHGGLSPRLKTLDQLRQLFRPIDPPNPSLHVDLLWADPDNYITGFLPSNRGLSYVFGPDVVKATCQRLDIDLVVRAHQVVQDGYEFCANRRMVTIFSAPNYCKQFNNNAAVMCVDELLICSFEVMKPVYRPKAQMSRELEQKRKARAQALSAEQAR</sequence>
<dbReference type="GO" id="GO:0004722">
    <property type="term" value="F:protein serine/threonine phosphatase activity"/>
    <property type="evidence" value="ECO:0007669"/>
    <property type="project" value="UniProtKB-EC"/>
</dbReference>
<evidence type="ECO:0000256" key="3">
    <source>
        <dbReference type="ARBA" id="ARBA00022454"/>
    </source>
</evidence>
<dbReference type="PROSITE" id="PS00125">
    <property type="entry name" value="SER_THR_PHOSPHATASE"/>
    <property type="match status" value="1"/>
</dbReference>
<dbReference type="EMBL" id="CATQJA010002706">
    <property type="protein sequence ID" value="CAJ0585523.1"/>
    <property type="molecule type" value="Genomic_DNA"/>
</dbReference>
<dbReference type="FunFam" id="3.60.21.10:FF:000026">
    <property type="entry name" value="Serine/threonine-protein phosphatase"/>
    <property type="match status" value="1"/>
</dbReference>
<dbReference type="GO" id="GO:0005634">
    <property type="term" value="C:nucleus"/>
    <property type="evidence" value="ECO:0007669"/>
    <property type="project" value="TreeGrafter"/>
</dbReference>
<dbReference type="GO" id="GO:0097723">
    <property type="term" value="P:amoeboid sperm motility"/>
    <property type="evidence" value="ECO:0007669"/>
    <property type="project" value="UniProtKB-ARBA"/>
</dbReference>
<evidence type="ECO:0000256" key="12">
    <source>
        <dbReference type="ARBA" id="ARBA00054219"/>
    </source>
</evidence>
<comment type="function">
    <text evidence="12">Probable phosphatase which plays a redundant role with gsp-4 in spermatogenesis by regulating sister chromatid segregation during meiosis. In addition, involved in sperm motility by controlling the dynamic disassembly of major sperm proteins (MSP) in the spermatozoan pseudopodium.</text>
</comment>
<dbReference type="PRINTS" id="PR00114">
    <property type="entry name" value="STPHPHTASE"/>
</dbReference>
<proteinExistence type="inferred from homology"/>
<keyword evidence="5 13" id="KW-0378">Hydrolase</keyword>
<comment type="catalytic activity">
    <reaction evidence="10">
        <text>O-phospho-L-seryl-[protein] + H2O = L-seryl-[protein] + phosphate</text>
        <dbReference type="Rhea" id="RHEA:20629"/>
        <dbReference type="Rhea" id="RHEA-COMP:9863"/>
        <dbReference type="Rhea" id="RHEA-COMP:11604"/>
        <dbReference type="ChEBI" id="CHEBI:15377"/>
        <dbReference type="ChEBI" id="CHEBI:29999"/>
        <dbReference type="ChEBI" id="CHEBI:43474"/>
        <dbReference type="ChEBI" id="CHEBI:83421"/>
        <dbReference type="EC" id="3.1.3.16"/>
    </reaction>
</comment>